<dbReference type="CDD" id="cd01630">
    <property type="entry name" value="HAD_KDO-like"/>
    <property type="match status" value="1"/>
</dbReference>
<dbReference type="GO" id="GO:0009103">
    <property type="term" value="P:lipopolysaccharide biosynthetic process"/>
    <property type="evidence" value="ECO:0007669"/>
    <property type="project" value="UniProtKB-UniRule"/>
</dbReference>
<keyword evidence="14" id="KW-1185">Reference proteome</keyword>
<dbReference type="RefSeq" id="WP_152661060.1">
    <property type="nucleotide sequence ID" value="NZ_CP036422.1"/>
</dbReference>
<evidence type="ECO:0000313" key="14">
    <source>
        <dbReference type="Proteomes" id="UP000326287"/>
    </source>
</evidence>
<gene>
    <name evidence="13" type="ORF">EY643_04445</name>
</gene>
<dbReference type="SFLD" id="SFLDG01138">
    <property type="entry name" value="C1.6.2:_Deoxy-d-mannose-octulo"/>
    <property type="match status" value="1"/>
</dbReference>
<dbReference type="SFLD" id="SFLDS00003">
    <property type="entry name" value="Haloacid_Dehalogenase"/>
    <property type="match status" value="1"/>
</dbReference>
<proteinExistence type="inferred from homology"/>
<dbReference type="OrthoDB" id="9805604at2"/>
<dbReference type="InterPro" id="IPR036412">
    <property type="entry name" value="HAD-like_sf"/>
</dbReference>
<dbReference type="Proteomes" id="UP000326287">
    <property type="component" value="Chromosome"/>
</dbReference>
<evidence type="ECO:0000256" key="4">
    <source>
        <dbReference type="ARBA" id="ARBA00011881"/>
    </source>
</evidence>
<dbReference type="InterPro" id="IPR010023">
    <property type="entry name" value="KdsC_fam"/>
</dbReference>
<keyword evidence="9 11" id="KW-0460">Magnesium</keyword>
<dbReference type="KEGG" id="halc:EY643_04445"/>
<dbReference type="EC" id="3.1.3.45" evidence="5 11"/>
<name>A0A5P9NGL1_9GAMM</name>
<evidence type="ECO:0000256" key="6">
    <source>
        <dbReference type="ARBA" id="ARBA00020092"/>
    </source>
</evidence>
<dbReference type="AlphaFoldDB" id="A0A5P9NGL1"/>
<dbReference type="GO" id="GO:0008781">
    <property type="term" value="F:N-acylneuraminate cytidylyltransferase activity"/>
    <property type="evidence" value="ECO:0007669"/>
    <property type="project" value="TreeGrafter"/>
</dbReference>
<feature type="binding site" evidence="12">
    <location>
        <position position="16"/>
    </location>
    <ligand>
        <name>Mg(2+)</name>
        <dbReference type="ChEBI" id="CHEBI:18420"/>
    </ligand>
</feature>
<evidence type="ECO:0000256" key="3">
    <source>
        <dbReference type="ARBA" id="ARBA00005893"/>
    </source>
</evidence>
<dbReference type="GO" id="GO:0019143">
    <property type="term" value="F:3-deoxy-manno-octulosonate-8-phosphatase activity"/>
    <property type="evidence" value="ECO:0007669"/>
    <property type="project" value="UniProtKB-UniRule"/>
</dbReference>
<comment type="subunit">
    <text evidence="4 11">Homotetramer.</text>
</comment>
<dbReference type="InterPro" id="IPR023214">
    <property type="entry name" value="HAD_sf"/>
</dbReference>
<dbReference type="SUPFAM" id="SSF56784">
    <property type="entry name" value="HAD-like"/>
    <property type="match status" value="1"/>
</dbReference>
<sequence>MADAEIAQSLKLLALDVDGILTDGRIYYGNNGEELKSFNIKDGLGIKLLQQGGVDIALITGRSSDIVARRARELGINDVIQGREDKLTALKSLCQDKGITLAECAYMGDDLPDLAAVRAAGLGLTVSDAALPVRNAADWISELAGGQGAVRQACEMILTLRGTLDSLQADFD</sequence>
<evidence type="ECO:0000256" key="1">
    <source>
        <dbReference type="ARBA" id="ARBA00000898"/>
    </source>
</evidence>
<dbReference type="Pfam" id="PF08282">
    <property type="entry name" value="Hydrolase_3"/>
    <property type="match status" value="1"/>
</dbReference>
<dbReference type="InterPro" id="IPR050793">
    <property type="entry name" value="CMP-NeuNAc_synthase"/>
</dbReference>
<comment type="function">
    <text evidence="11">Catalyzes the hydrolysis of 3-deoxy-D-manno-octulosonate 8-phosphate (KDO 8-P) to 3-deoxy-D-manno-octulosonate (KDO) and inorganic phosphate.</text>
</comment>
<keyword evidence="7 11" id="KW-0479">Metal-binding</keyword>
<keyword evidence="11" id="KW-0448">Lipopolysaccharide biosynthesis</keyword>
<dbReference type="NCBIfam" id="TIGR01662">
    <property type="entry name" value="HAD-SF-IIIA"/>
    <property type="match status" value="1"/>
</dbReference>
<dbReference type="PANTHER" id="PTHR21485:SF3">
    <property type="entry name" value="N-ACYLNEURAMINATE CYTIDYLYLTRANSFERASE"/>
    <property type="match status" value="1"/>
</dbReference>
<dbReference type="InterPro" id="IPR006549">
    <property type="entry name" value="HAD-SF_hydro_IIIA"/>
</dbReference>
<evidence type="ECO:0000256" key="10">
    <source>
        <dbReference type="ARBA" id="ARBA00031051"/>
    </source>
</evidence>
<feature type="binding site" evidence="12">
    <location>
        <position position="18"/>
    </location>
    <ligand>
        <name>substrate</name>
    </ligand>
</feature>
<dbReference type="EMBL" id="CP036422">
    <property type="protein sequence ID" value="QFU74953.1"/>
    <property type="molecule type" value="Genomic_DNA"/>
</dbReference>
<evidence type="ECO:0000256" key="8">
    <source>
        <dbReference type="ARBA" id="ARBA00022801"/>
    </source>
</evidence>
<comment type="cofactor">
    <cofactor evidence="2 11 12">
        <name>Mg(2+)</name>
        <dbReference type="ChEBI" id="CHEBI:18420"/>
    </cofactor>
</comment>
<feature type="binding site" evidence="12">
    <location>
        <position position="109"/>
    </location>
    <ligand>
        <name>Mg(2+)</name>
        <dbReference type="ChEBI" id="CHEBI:18420"/>
    </ligand>
</feature>
<comment type="catalytic activity">
    <reaction evidence="1 11">
        <text>3-deoxy-alpha-D-manno-2-octulosonate-8-phosphate + H2O = 3-deoxy-alpha-D-manno-oct-2-ulosonate + phosphate</text>
        <dbReference type="Rhea" id="RHEA:11500"/>
        <dbReference type="ChEBI" id="CHEBI:15377"/>
        <dbReference type="ChEBI" id="CHEBI:43474"/>
        <dbReference type="ChEBI" id="CHEBI:85985"/>
        <dbReference type="ChEBI" id="CHEBI:85986"/>
        <dbReference type="EC" id="3.1.3.45"/>
    </reaction>
</comment>
<evidence type="ECO:0000313" key="13">
    <source>
        <dbReference type="EMBL" id="QFU74953.1"/>
    </source>
</evidence>
<dbReference type="Gene3D" id="3.40.50.1000">
    <property type="entry name" value="HAD superfamily/HAD-like"/>
    <property type="match status" value="1"/>
</dbReference>
<evidence type="ECO:0000256" key="9">
    <source>
        <dbReference type="ARBA" id="ARBA00022842"/>
    </source>
</evidence>
<evidence type="ECO:0000256" key="7">
    <source>
        <dbReference type="ARBA" id="ARBA00022723"/>
    </source>
</evidence>
<evidence type="ECO:0000256" key="2">
    <source>
        <dbReference type="ARBA" id="ARBA00001946"/>
    </source>
</evidence>
<evidence type="ECO:0000256" key="11">
    <source>
        <dbReference type="PIRNR" id="PIRNR006118"/>
    </source>
</evidence>
<reference evidence="13 14" key="1">
    <citation type="submission" date="2019-02" db="EMBL/GenBank/DDBJ databases">
        <authorList>
            <person name="Li S.-H."/>
        </authorList>
    </citation>
    <scope>NUCLEOTIDE SEQUENCE [LARGE SCALE GENOMIC DNA]</scope>
    <source>
        <strain evidence="13 14">IMCC14385</strain>
    </source>
</reference>
<dbReference type="PANTHER" id="PTHR21485">
    <property type="entry name" value="HAD SUPERFAMILY MEMBERS CMAS AND KDSC"/>
    <property type="match status" value="1"/>
</dbReference>
<comment type="similarity">
    <text evidence="3 11">Belongs to the KdsC family.</text>
</comment>
<dbReference type="SFLD" id="SFLDG01136">
    <property type="entry name" value="C1.6:_Phosphoserine_Phosphatas"/>
    <property type="match status" value="1"/>
</dbReference>
<evidence type="ECO:0000256" key="5">
    <source>
        <dbReference type="ARBA" id="ARBA00013066"/>
    </source>
</evidence>
<keyword evidence="8 11" id="KW-0378">Hydrolase</keyword>
<accession>A0A5P9NGL1</accession>
<dbReference type="NCBIfam" id="TIGR01670">
    <property type="entry name" value="KdsC-phosphatas"/>
    <property type="match status" value="1"/>
</dbReference>
<dbReference type="PIRSF" id="PIRSF006118">
    <property type="entry name" value="KDO8-P_Ptase"/>
    <property type="match status" value="1"/>
</dbReference>
<dbReference type="FunFam" id="3.40.50.1000:FF:000029">
    <property type="entry name" value="3-deoxy-D-manno-octulosonate 8-phosphate phosphatase KdsC"/>
    <property type="match status" value="1"/>
</dbReference>
<protein>
    <recommendedName>
        <fullName evidence="6 11">3-deoxy-D-manno-octulosonate 8-phosphate phosphatase KdsC</fullName>
        <ecNumber evidence="5 11">3.1.3.45</ecNumber>
    </recommendedName>
    <alternativeName>
        <fullName evidence="10 11">KDO 8-P phosphatase</fullName>
    </alternativeName>
</protein>
<dbReference type="GO" id="GO:0046872">
    <property type="term" value="F:metal ion binding"/>
    <property type="evidence" value="ECO:0007669"/>
    <property type="project" value="UniProtKB-UniRule"/>
</dbReference>
<evidence type="ECO:0000256" key="12">
    <source>
        <dbReference type="PIRSR" id="PIRSR006118-2"/>
    </source>
</evidence>
<organism evidence="13 14">
    <name type="scientific">Halioglobus maricola</name>
    <dbReference type="NCBI Taxonomy" id="2601894"/>
    <lineage>
        <taxon>Bacteria</taxon>
        <taxon>Pseudomonadati</taxon>
        <taxon>Pseudomonadota</taxon>
        <taxon>Gammaproteobacteria</taxon>
        <taxon>Cellvibrionales</taxon>
        <taxon>Halieaceae</taxon>
        <taxon>Halioglobus</taxon>
    </lineage>
</organism>